<dbReference type="OrthoDB" id="75419at2759"/>
<keyword evidence="2" id="KW-1185">Reference proteome</keyword>
<reference evidence="1" key="1">
    <citation type="submission" date="2021-12" db="EMBL/GenBank/DDBJ databases">
        <authorList>
            <person name="King R."/>
        </authorList>
    </citation>
    <scope>NUCLEOTIDE SEQUENCE</scope>
</reference>
<organism evidence="1 2">
    <name type="scientific">Diatraea saccharalis</name>
    <name type="common">sugarcane borer</name>
    <dbReference type="NCBI Taxonomy" id="40085"/>
    <lineage>
        <taxon>Eukaryota</taxon>
        <taxon>Metazoa</taxon>
        <taxon>Ecdysozoa</taxon>
        <taxon>Arthropoda</taxon>
        <taxon>Hexapoda</taxon>
        <taxon>Insecta</taxon>
        <taxon>Pterygota</taxon>
        <taxon>Neoptera</taxon>
        <taxon>Endopterygota</taxon>
        <taxon>Lepidoptera</taxon>
        <taxon>Glossata</taxon>
        <taxon>Ditrysia</taxon>
        <taxon>Pyraloidea</taxon>
        <taxon>Crambidae</taxon>
        <taxon>Crambinae</taxon>
        <taxon>Diatraea</taxon>
    </lineage>
</organism>
<dbReference type="EMBL" id="OU893348">
    <property type="protein sequence ID" value="CAG9787416.1"/>
    <property type="molecule type" value="Genomic_DNA"/>
</dbReference>
<sequence length="128" mass="14338">MMQVSQSGDEDVLCWCARCCGGLLAGAWLRGAWLGQGAGPGQGAEPGEAFATRLAALLYLWTATTLPATQQTLERACNLWWERLPVPALEDALERFFQLNYGLSTPYHDLPQFKYVFKNVLYLLQFYT</sequence>
<accession>A0A9N9R193</accession>
<reference evidence="1" key="2">
    <citation type="submission" date="2022-10" db="EMBL/GenBank/DDBJ databases">
        <authorList>
            <consortium name="ENA_rothamsted_submissions"/>
            <consortium name="culmorum"/>
            <person name="King R."/>
        </authorList>
    </citation>
    <scope>NUCLEOTIDE SEQUENCE</scope>
</reference>
<proteinExistence type="predicted"/>
<gene>
    <name evidence="1" type="ORF">DIATSA_LOCUS5299</name>
</gene>
<evidence type="ECO:0000313" key="2">
    <source>
        <dbReference type="Proteomes" id="UP001153714"/>
    </source>
</evidence>
<protein>
    <submittedName>
        <fullName evidence="1">Uncharacterized protein</fullName>
    </submittedName>
</protein>
<dbReference type="Proteomes" id="UP001153714">
    <property type="component" value="Chromosome 17"/>
</dbReference>
<evidence type="ECO:0000313" key="1">
    <source>
        <dbReference type="EMBL" id="CAG9787416.1"/>
    </source>
</evidence>
<name>A0A9N9R193_9NEOP</name>
<dbReference type="AlphaFoldDB" id="A0A9N9R193"/>